<feature type="region of interest" description="Disordered" evidence="3">
    <location>
        <begin position="420"/>
        <end position="439"/>
    </location>
</feature>
<evidence type="ECO:0000256" key="1">
    <source>
        <dbReference type="ARBA" id="ARBA00010062"/>
    </source>
</evidence>
<dbReference type="InterPro" id="IPR051010">
    <property type="entry name" value="BCAA_transport"/>
</dbReference>
<reference evidence="6" key="1">
    <citation type="submission" date="2015-08" db="EMBL/GenBank/DDBJ databases">
        <authorList>
            <person name="Babu N.S."/>
            <person name="Beckwith C.J."/>
            <person name="Beseler K.G."/>
            <person name="Brison A."/>
            <person name="Carone J.V."/>
            <person name="Caskin T.P."/>
            <person name="Diamond M."/>
            <person name="Durham M.E."/>
            <person name="Foxe J.M."/>
            <person name="Go M."/>
            <person name="Henderson B.A."/>
            <person name="Jones I.B."/>
            <person name="McGettigan J.A."/>
            <person name="Micheletti S.J."/>
            <person name="Nasrallah M.E."/>
            <person name="Ortiz D."/>
            <person name="Piller C.R."/>
            <person name="Privatt S.R."/>
            <person name="Schneider S.L."/>
            <person name="Sharp S."/>
            <person name="Smith T.C."/>
            <person name="Stanton J.D."/>
            <person name="Ullery H.E."/>
            <person name="Wilson R.J."/>
            <person name="Serrano M.G."/>
            <person name="Buck G."/>
            <person name="Lee V."/>
            <person name="Wang Y."/>
            <person name="Carvalho R."/>
            <person name="Voegtly L."/>
            <person name="Shi R."/>
            <person name="Duckworth R."/>
            <person name="Johnson A."/>
            <person name="Loviza R."/>
            <person name="Walstead R."/>
            <person name="Shah Z."/>
            <person name="Kiflezghi M."/>
            <person name="Wade K."/>
            <person name="Ball S.L."/>
            <person name="Bradley K.W."/>
            <person name="Asai D.J."/>
            <person name="Bowman C.A."/>
            <person name="Russell D.A."/>
            <person name="Pope W.H."/>
            <person name="Jacobs-Sera D."/>
            <person name="Hendrix R.W."/>
            <person name="Hatfull G.F."/>
        </authorList>
    </citation>
    <scope>NUCLEOTIDE SEQUENCE [LARGE SCALE GENOMIC DNA]</scope>
    <source>
        <strain evidence="6">JCM 19170</strain>
    </source>
</reference>
<evidence type="ECO:0000259" key="4">
    <source>
        <dbReference type="Pfam" id="PF13458"/>
    </source>
</evidence>
<dbReference type="SUPFAM" id="SSF53822">
    <property type="entry name" value="Periplasmic binding protein-like I"/>
    <property type="match status" value="1"/>
</dbReference>
<dbReference type="OrthoDB" id="5288800at2"/>
<dbReference type="Pfam" id="PF13458">
    <property type="entry name" value="Peripla_BP_6"/>
    <property type="match status" value="1"/>
</dbReference>
<dbReference type="PANTHER" id="PTHR30483:SF6">
    <property type="entry name" value="PERIPLASMIC BINDING PROTEIN OF ABC TRANSPORTER FOR NATURAL AMINO ACIDS"/>
    <property type="match status" value="1"/>
</dbReference>
<dbReference type="AlphaFoldDB" id="A0A0K6IRA7"/>
<accession>A0A0K6IRA7</accession>
<dbReference type="InterPro" id="IPR028082">
    <property type="entry name" value="Peripla_BP_I"/>
</dbReference>
<proteinExistence type="inferred from homology"/>
<evidence type="ECO:0000256" key="3">
    <source>
        <dbReference type="SAM" id="MobiDB-lite"/>
    </source>
</evidence>
<dbReference type="Gene3D" id="3.40.50.2300">
    <property type="match status" value="2"/>
</dbReference>
<evidence type="ECO:0000313" key="5">
    <source>
        <dbReference type="EMBL" id="CUB05614.1"/>
    </source>
</evidence>
<evidence type="ECO:0000256" key="2">
    <source>
        <dbReference type="ARBA" id="ARBA00022729"/>
    </source>
</evidence>
<feature type="domain" description="Leucine-binding protein" evidence="4">
    <location>
        <begin position="58"/>
        <end position="397"/>
    </location>
</feature>
<dbReference type="PANTHER" id="PTHR30483">
    <property type="entry name" value="LEUCINE-SPECIFIC-BINDING PROTEIN"/>
    <property type="match status" value="1"/>
</dbReference>
<organism evidence="5 6">
    <name type="scientific">Tepidiphilus thermophilus</name>
    <dbReference type="NCBI Taxonomy" id="876478"/>
    <lineage>
        <taxon>Bacteria</taxon>
        <taxon>Pseudomonadati</taxon>
        <taxon>Pseudomonadota</taxon>
        <taxon>Hydrogenophilia</taxon>
        <taxon>Hydrogenophilales</taxon>
        <taxon>Hydrogenophilaceae</taxon>
        <taxon>Tepidiphilus</taxon>
    </lineage>
</organism>
<feature type="compositionally biased region" description="Basic and acidic residues" evidence="3">
    <location>
        <begin position="420"/>
        <end position="430"/>
    </location>
</feature>
<gene>
    <name evidence="5" type="ORF">Ga0061068_10265</name>
</gene>
<sequence>MQRFGRYLPAAARFFVFCLLRLGHFRSSCSWRKAGACFLPFLFLSSISFAQTLPPLLIAHVMPTTGRFALHAEADRRGVEMAIEDFGGKILGRDLVLLTRNATTDPAQAAKIAEALITQNHIAFMVGAIDSGVAAAMSAVCQKYGVIFINTNSSSPSEAVENAHRTKFVFDANGANFNKALLKYALDRHPRKRAILLTEDNVWGHSNAAASRGYIERYGGSVVEEVVVPVSLPDPAGLATRIAAMDIDVVAVNLSGNNQIRLFAQIDPALFERQSWVVGEVDWEELYPAPGTPRPLFGTTWAWNLDTPGTAEFVARYRQRYGNTVLDYPGDVTHAAYLAMRALLQAIERAATTHNHAVIRTLETMRWSARERMQHDDAYMDPASHHLQQSVYTATWRHDPANPAAGIKILGHLRPEEARYEGEDATRLESFEETPSYTP</sequence>
<name>A0A0K6IRA7_9PROT</name>
<dbReference type="InterPro" id="IPR028081">
    <property type="entry name" value="Leu-bd"/>
</dbReference>
<evidence type="ECO:0000313" key="6">
    <source>
        <dbReference type="Proteomes" id="UP000182108"/>
    </source>
</evidence>
<keyword evidence="2" id="KW-0732">Signal</keyword>
<keyword evidence="6" id="KW-1185">Reference proteome</keyword>
<dbReference type="Proteomes" id="UP000182108">
    <property type="component" value="Unassembled WGS sequence"/>
</dbReference>
<dbReference type="EMBL" id="CYHH01000002">
    <property type="protein sequence ID" value="CUB05614.1"/>
    <property type="molecule type" value="Genomic_DNA"/>
</dbReference>
<dbReference type="CDD" id="cd06268">
    <property type="entry name" value="PBP1_ABC_transporter_LIVBP-like"/>
    <property type="match status" value="1"/>
</dbReference>
<comment type="similarity">
    <text evidence="1">Belongs to the leucine-binding protein family.</text>
</comment>
<protein>
    <submittedName>
        <fullName evidence="5">Amino acid/amide ABC transporter substrate-binding protein, HAAT family (TC 3.A.1.4.-)</fullName>
    </submittedName>
</protein>
<dbReference type="RefSeq" id="WP_055422794.1">
    <property type="nucleotide sequence ID" value="NZ_CYHH01000002.1"/>
</dbReference>